<evidence type="ECO:0000256" key="1">
    <source>
        <dbReference type="ARBA" id="ARBA00022741"/>
    </source>
</evidence>
<feature type="region of interest" description="Disordered" evidence="5">
    <location>
        <begin position="672"/>
        <end position="698"/>
    </location>
</feature>
<feature type="compositionally biased region" description="Low complexity" evidence="5">
    <location>
        <begin position="1077"/>
        <end position="1111"/>
    </location>
</feature>
<proteinExistence type="predicted"/>
<evidence type="ECO:0000313" key="6">
    <source>
        <dbReference type="EMBL" id="KAJ4463101.1"/>
    </source>
</evidence>
<feature type="compositionally biased region" description="Pro residues" evidence="5">
    <location>
        <begin position="435"/>
        <end position="444"/>
    </location>
</feature>
<feature type="region of interest" description="Disordered" evidence="5">
    <location>
        <begin position="1618"/>
        <end position="1667"/>
    </location>
</feature>
<dbReference type="InterPro" id="IPR027417">
    <property type="entry name" value="P-loop_NTPase"/>
</dbReference>
<feature type="region of interest" description="Disordered" evidence="5">
    <location>
        <begin position="2054"/>
        <end position="2124"/>
    </location>
</feature>
<organism evidence="6 7">
    <name type="scientific">Paratrimastix pyriformis</name>
    <dbReference type="NCBI Taxonomy" id="342808"/>
    <lineage>
        <taxon>Eukaryota</taxon>
        <taxon>Metamonada</taxon>
        <taxon>Preaxostyla</taxon>
        <taxon>Paratrimastigidae</taxon>
        <taxon>Paratrimastix</taxon>
    </lineage>
</organism>
<feature type="region of interest" description="Disordered" evidence="5">
    <location>
        <begin position="1056"/>
        <end position="1134"/>
    </location>
</feature>
<feature type="region of interest" description="Disordered" evidence="5">
    <location>
        <begin position="426"/>
        <end position="482"/>
    </location>
</feature>
<evidence type="ECO:0000256" key="4">
    <source>
        <dbReference type="ARBA" id="ARBA00022840"/>
    </source>
</evidence>
<feature type="compositionally biased region" description="Low complexity" evidence="5">
    <location>
        <begin position="1886"/>
        <end position="1898"/>
    </location>
</feature>
<dbReference type="PANTHER" id="PTHR21529">
    <property type="entry name" value="MAMMARY TURMOR VIRUS RECEPTOR HOMOLOG 1, 2 MTVR1, 2"/>
    <property type="match status" value="1"/>
</dbReference>
<dbReference type="InterPro" id="IPR039904">
    <property type="entry name" value="TRANK1"/>
</dbReference>
<feature type="region of interest" description="Disordered" evidence="5">
    <location>
        <begin position="1870"/>
        <end position="1923"/>
    </location>
</feature>
<keyword evidence="4" id="KW-0067">ATP-binding</keyword>
<keyword evidence="1" id="KW-0547">Nucleotide-binding</keyword>
<dbReference type="Gene3D" id="1.10.10.160">
    <property type="match status" value="1"/>
</dbReference>
<reference evidence="6" key="1">
    <citation type="journal article" date="2022" name="bioRxiv">
        <title>Genomics of Preaxostyla Flagellates Illuminates Evolutionary Transitions and the Path Towards Mitochondrial Loss.</title>
        <authorList>
            <person name="Novak L.V.F."/>
            <person name="Treitli S.C."/>
            <person name="Pyrih J."/>
            <person name="Halakuc P."/>
            <person name="Pipaliya S.V."/>
            <person name="Vacek V."/>
            <person name="Brzon O."/>
            <person name="Soukal P."/>
            <person name="Eme L."/>
            <person name="Dacks J.B."/>
            <person name="Karnkowska A."/>
            <person name="Elias M."/>
            <person name="Hampl V."/>
        </authorList>
    </citation>
    <scope>NUCLEOTIDE SEQUENCE</scope>
    <source>
        <strain evidence="6">RCP-MX</strain>
    </source>
</reference>
<name>A0ABQ8UXD1_9EUKA</name>
<keyword evidence="2" id="KW-0378">Hydrolase</keyword>
<dbReference type="SUPFAM" id="SSF52540">
    <property type="entry name" value="P-loop containing nucleoside triphosphate hydrolases"/>
    <property type="match status" value="1"/>
</dbReference>
<dbReference type="InterPro" id="IPR013986">
    <property type="entry name" value="DExx_box_DNA_helicase_dom_sf"/>
</dbReference>
<feature type="compositionally biased region" description="Acidic residues" evidence="5">
    <location>
        <begin position="672"/>
        <end position="683"/>
    </location>
</feature>
<dbReference type="PANTHER" id="PTHR21529:SF4">
    <property type="entry name" value="TPR AND ANKYRIN REPEAT-CONTAINING PROTEIN 1"/>
    <property type="match status" value="1"/>
</dbReference>
<evidence type="ECO:0000256" key="5">
    <source>
        <dbReference type="SAM" id="MobiDB-lite"/>
    </source>
</evidence>
<feature type="region of interest" description="Disordered" evidence="5">
    <location>
        <begin position="335"/>
        <end position="367"/>
    </location>
</feature>
<feature type="compositionally biased region" description="Basic and acidic residues" evidence="5">
    <location>
        <begin position="684"/>
        <end position="695"/>
    </location>
</feature>
<comment type="caution">
    <text evidence="6">The sequence shown here is derived from an EMBL/GenBank/DDBJ whole genome shotgun (WGS) entry which is preliminary data.</text>
</comment>
<feature type="compositionally biased region" description="Acidic residues" evidence="5">
    <location>
        <begin position="1063"/>
        <end position="1076"/>
    </location>
</feature>
<evidence type="ECO:0000256" key="3">
    <source>
        <dbReference type="ARBA" id="ARBA00022806"/>
    </source>
</evidence>
<feature type="compositionally biased region" description="Basic and acidic residues" evidence="5">
    <location>
        <begin position="2054"/>
        <end position="2063"/>
    </location>
</feature>
<feature type="compositionally biased region" description="Low complexity" evidence="5">
    <location>
        <begin position="337"/>
        <end position="367"/>
    </location>
</feature>
<keyword evidence="3" id="KW-0347">Helicase</keyword>
<sequence>MTPRERRIYAWKTLWERTWNALNDDVRKIPEYSREWWRNDFGIPDDKKEDWRVLLSPPVLRRLEHIEENVFDDFFAKIGGFNAPTPTNSSTFTDGPIPFTSFGTSNIRGNNTVIFMRAPISCLRFKFTSHLTPKSYEVPWQWCYMRPSQRICTHIIITDIVPQGKEAPAIKAAIREINAILPPMPPLVKITVQPRYSSAPQLVFDEFAVATAGMNVDGSTTIIKGRRQYVTKPAAALPPRVAGTAQQALADAGLTGEFHVTDALRKAITSTVAVLHATGLKFSLSPEEEQVLVDPHSVICLGRSGTGKTTTALLRLWSRYQGQANQAMSITDGLPLAESPAAPAGQPAAEQAGAPQHPPAAVATAASAAVPAPAGSAAKPPSSGPGQKDFRLHCVFITLSPLLCSQVRTLFLRLYATAKRIASTGDEADVTNPEPGGPDLPPAGPMAGSAPEEPPLGAVPAPPAAAPAQAAPRWSSSGAPSSTWARVEGSVLESVTDSGSTTTAAASDAPSAALLTTTTGRTTGAVAEVSAAAGSGIPEATRAKLAILAAISPAPAAAGPAGPPSGPPRDILECDPSLSDEDYARMLPESLGQLRDEHFPLFLSLDQFLMMLDASIGEPFFARPSHPLRAGPAGGSTASAATPTPMLCWNQGGGQMRRIRRRFVETPTLGLADEDEDEEEIRDEDPAARGADRPGEQAMPRVKKTVRTNGPWSRNIEEVAVVDESSFEVDYPYFAAHMYPKMHEGALEPFPAALVWTEIQTHIKGSAEAFETKAGCLSRDQYLAVGAKRSSMEPADRTAIYGLFQRYEQLKKREELYDRADFVFHLYGQLRTGGYKGIPIHSVTVDEVQDWTQAALKVLFQVCRQPDGFFFGGDTCQTIARGVGFRFCDLQSLFYEQSRRYAVTREDFVPPPLHQLTTNFRTHADILRLCNSVVTLLETLFPNSIERLKHDMGTTSGPKPQLFPFDSAEQLYLLLGGGPEGAGSVIEFGAQQVVLVRTAQAREALPPMLRHALCMTTFEAKGLEFDDVLLYNFFADSPASPEEWQAAMVYAGVAEARPRPSEEDGDGQDEDEDEGPQADGAAATPAASAGAAAGSGAATPAGRKAAKQVAKAQREERKRQRAAQVQQKQQTASSEAAFESHRYHLLCSELKQLYTAVSRARRRVFVFDADVARRRPVLEWWASKGLAQWTDPKLGTAADVATKSTPDQWRERGLELLSRGFYEQARMCFQFAHEEALQTVCQGYLLASRAEDLAAALPRRPGSLREPRLTAGALAITTAERQQRAEAARVFEEAAAKFVEGGAPPLLGARALASAGLYDRAAALFEAAGRVDLACECFTLGAAWAEAARCQVRLGRPYEAARDFLLAAVGPGARGDEGDCLRQAVECLVQTLSAPPPGGPLATAPEHTHLRTLVECLSLQLLRRDPAGRGPLQRLVAALLPPVGGAAASLEAQVDQLMRAGWPVPAFALLCAGLPSAAPPPTGRVAEALCRALLEALPAVLHAAHHGLAAADPTFDGLGPLVGARCQAALRQLKAPARVLIAAAQLLAPMGWTEAAYALAQPAAPTLAGTLALHAGRFDLPAGLVPGLPPTGDRVLMGQTRTALQAALCHLFLQRMNAEGPQQPPPETGGAASPTPTPTPLLSVAALPPAGSAPSPSPSPAVTAARPAPRPLAVNGHAMEEFAQALGPAATGETDSLAAFVERLLGAAFPAAFLGTVPPLAHPAALGAVTKLLAGFSAPSGAAALPGWPSDPMASEVLAILLGLPAGRPRTQRCGLLDPAPFTASSAPGAALQETRPLGCACVAPHRAPWLMPALRALTSAPPARPSPDAASALWTDVGTPQAVVMALNTVVLMGLQLLHQRLPWWRPRAAPAALPPPSPEPTPSPTLTAGQQQQQQQLNSKQRRQMRKHQEQQLVSQSPTERPPCPHVVRLVAALDLAACLLPDSPALSPADALRMAAFIPRARAFSGLLGRTVLPAHRPLFMLLGLRPGEAATRAGVFPQALQSLAVLGLTGLLPLPEEPAEVLDPADAALVGGLLGEGALARLERMAGHLARREPAARADEESDEGGEGGSSSSERDEDDQSPGPASRAAAMEDVEVDPRQHNKESCCIWGPKTGRHGPRNITAPTVVSSAAAATPAPRVHPLRAAVGAEGRVPLARFLPALFRAMLGCQAADRLAPGARPRAVEATDRLRAVFGLAPDAGGLYTGVATWMGLATPAAAPNPDFITRLAAMAGAAQDLVQRWLLTPEGLPTAELAAECRDVVWAGREDAVVAVEEVPHIWAVFMAGTMAPASTPPSLRLMCSVAALALAAVGLAAAFHELATPAAPPASWQDEVQAWMRAVGQSADLLAALRMLRVGVADVLGRGYPAALMKSCEPVLRRVRGLVMVLLNSLATILLRGESGRLRTPCQDLWLQVAMVSALLSRLLGEPGLPEAALVPDLPTETARLLRGETTAPAPLDRAPPSTVAAAIAAAVTPVAEPVADTLAHYARRISAASAGGAAPTADGYMLVEEAGTPGLPSAAEMQLACRELLLRHADLPPDLRAQCTRVMVDLATSHATEAWGPLVAAHQAWQEQRLAAMRQAALVLTPEQLEEKERLARQQAMQLELKRRRNLKRQRYLLKKAYLSKISGRS</sequence>
<dbReference type="Proteomes" id="UP001141327">
    <property type="component" value="Unassembled WGS sequence"/>
</dbReference>
<dbReference type="EMBL" id="JAPMOS010000001">
    <property type="protein sequence ID" value="KAJ4463101.1"/>
    <property type="molecule type" value="Genomic_DNA"/>
</dbReference>
<evidence type="ECO:0000256" key="2">
    <source>
        <dbReference type="ARBA" id="ARBA00022801"/>
    </source>
</evidence>
<feature type="compositionally biased region" description="Low complexity" evidence="5">
    <location>
        <begin position="1628"/>
        <end position="1667"/>
    </location>
</feature>
<evidence type="ECO:0000313" key="7">
    <source>
        <dbReference type="Proteomes" id="UP001141327"/>
    </source>
</evidence>
<dbReference type="Gene3D" id="3.40.50.300">
    <property type="entry name" value="P-loop containing nucleotide triphosphate hydrolases"/>
    <property type="match status" value="2"/>
</dbReference>
<feature type="compositionally biased region" description="Pro residues" evidence="5">
    <location>
        <begin position="1874"/>
        <end position="1885"/>
    </location>
</feature>
<keyword evidence="7" id="KW-1185">Reference proteome</keyword>
<protein>
    <submittedName>
        <fullName evidence="6">Lupus brain antigen</fullName>
    </submittedName>
</protein>
<gene>
    <name evidence="6" type="ORF">PAPYR_366</name>
</gene>
<accession>A0ABQ8UXD1</accession>